<accession>A0A6H5H189</accession>
<name>A0A6H5H189_9HEMI</name>
<keyword evidence="2" id="KW-1185">Reference proteome</keyword>
<organism evidence="1 2">
    <name type="scientific">Nesidiocoris tenuis</name>
    <dbReference type="NCBI Taxonomy" id="355587"/>
    <lineage>
        <taxon>Eukaryota</taxon>
        <taxon>Metazoa</taxon>
        <taxon>Ecdysozoa</taxon>
        <taxon>Arthropoda</taxon>
        <taxon>Hexapoda</taxon>
        <taxon>Insecta</taxon>
        <taxon>Pterygota</taxon>
        <taxon>Neoptera</taxon>
        <taxon>Paraneoptera</taxon>
        <taxon>Hemiptera</taxon>
        <taxon>Heteroptera</taxon>
        <taxon>Panheteroptera</taxon>
        <taxon>Cimicomorpha</taxon>
        <taxon>Miridae</taxon>
        <taxon>Dicyphina</taxon>
        <taxon>Nesidiocoris</taxon>
    </lineage>
</organism>
<dbReference type="Proteomes" id="UP000479000">
    <property type="component" value="Unassembled WGS sequence"/>
</dbReference>
<dbReference type="AlphaFoldDB" id="A0A6H5H189"/>
<dbReference type="EMBL" id="CADCXU010021823">
    <property type="protein sequence ID" value="CAB0009517.1"/>
    <property type="molecule type" value="Genomic_DNA"/>
</dbReference>
<evidence type="ECO:0000313" key="1">
    <source>
        <dbReference type="EMBL" id="CAB0009517.1"/>
    </source>
</evidence>
<evidence type="ECO:0000313" key="2">
    <source>
        <dbReference type="Proteomes" id="UP000479000"/>
    </source>
</evidence>
<sequence>MNDCAGKTRRADSQPSVTLRGLWNMASWPSLPLYDPESRYSQHCPSEILLPGLYRPLSDAEEYRMIVKNCAKTSRDSKSLPEQVSVCPLVQHKLLTQEETVRLIIDSSLCIQEDVQRCPSAPMRTIYSNFLVVRRRLVFAEYRLSGILSLETVFHYNQMIQIYSPSIKEMLH</sequence>
<gene>
    <name evidence="1" type="ORF">NTEN_LOCUS14657</name>
</gene>
<proteinExistence type="predicted"/>
<reference evidence="1 2" key="1">
    <citation type="submission" date="2020-02" db="EMBL/GenBank/DDBJ databases">
        <authorList>
            <person name="Ferguson B K."/>
        </authorList>
    </citation>
    <scope>NUCLEOTIDE SEQUENCE [LARGE SCALE GENOMIC DNA]</scope>
</reference>
<protein>
    <submittedName>
        <fullName evidence="1">Uncharacterized protein</fullName>
    </submittedName>
</protein>